<dbReference type="Gene3D" id="3.40.190.10">
    <property type="entry name" value="Periplasmic binding protein-like II"/>
    <property type="match status" value="2"/>
</dbReference>
<dbReference type="PANTHER" id="PTHR30118:SF6">
    <property type="entry name" value="HTH-TYPE TRANSCRIPTIONAL REGULATOR LEUO"/>
    <property type="match status" value="1"/>
</dbReference>
<dbReference type="PRINTS" id="PR00039">
    <property type="entry name" value="HTHLYSR"/>
</dbReference>
<keyword evidence="7" id="KW-1185">Reference proteome</keyword>
<proteinExistence type="inferred from homology"/>
<keyword evidence="2" id="KW-0805">Transcription regulation</keyword>
<evidence type="ECO:0000256" key="3">
    <source>
        <dbReference type="ARBA" id="ARBA00023125"/>
    </source>
</evidence>
<evidence type="ECO:0000313" key="6">
    <source>
        <dbReference type="EMBL" id="MDN2480172.1"/>
    </source>
</evidence>
<dbReference type="SUPFAM" id="SSF46785">
    <property type="entry name" value="Winged helix' DNA-binding domain"/>
    <property type="match status" value="1"/>
</dbReference>
<feature type="domain" description="HTH lysR-type" evidence="5">
    <location>
        <begin position="5"/>
        <end position="62"/>
    </location>
</feature>
<accession>A0ABT7XWL3</accession>
<dbReference type="Proteomes" id="UP001169719">
    <property type="component" value="Unassembled WGS sequence"/>
</dbReference>
<reference evidence="6" key="1">
    <citation type="submission" date="2024-05" db="EMBL/GenBank/DDBJ databases">
        <title>Genome Sequences of Four Agar- Degrading Marine Bacteria.</title>
        <authorList>
            <person name="Phillips E.K."/>
            <person name="Shaffer J.C."/>
            <person name="Henson M.W."/>
            <person name="Temperton B."/>
            <person name="Thrash C.J."/>
            <person name="Martin M.O."/>
        </authorList>
    </citation>
    <scope>NUCLEOTIDE SEQUENCE</scope>
    <source>
        <strain evidence="6">EKP203</strain>
    </source>
</reference>
<organism evidence="6 7">
    <name type="scientific">Vibrio agarivorans</name>
    <dbReference type="NCBI Taxonomy" id="153622"/>
    <lineage>
        <taxon>Bacteria</taxon>
        <taxon>Pseudomonadati</taxon>
        <taxon>Pseudomonadota</taxon>
        <taxon>Gammaproteobacteria</taxon>
        <taxon>Vibrionales</taxon>
        <taxon>Vibrionaceae</taxon>
        <taxon>Vibrio</taxon>
    </lineage>
</organism>
<dbReference type="PANTHER" id="PTHR30118">
    <property type="entry name" value="HTH-TYPE TRANSCRIPTIONAL REGULATOR LEUO-RELATED"/>
    <property type="match status" value="1"/>
</dbReference>
<dbReference type="InterPro" id="IPR036388">
    <property type="entry name" value="WH-like_DNA-bd_sf"/>
</dbReference>
<dbReference type="InterPro" id="IPR050389">
    <property type="entry name" value="LysR-type_TF"/>
</dbReference>
<evidence type="ECO:0000259" key="5">
    <source>
        <dbReference type="PROSITE" id="PS50931"/>
    </source>
</evidence>
<dbReference type="Gene3D" id="1.10.10.10">
    <property type="entry name" value="Winged helix-like DNA-binding domain superfamily/Winged helix DNA-binding domain"/>
    <property type="match status" value="1"/>
</dbReference>
<dbReference type="SUPFAM" id="SSF53850">
    <property type="entry name" value="Periplasmic binding protein-like II"/>
    <property type="match status" value="1"/>
</dbReference>
<dbReference type="PROSITE" id="PS50931">
    <property type="entry name" value="HTH_LYSR"/>
    <property type="match status" value="1"/>
</dbReference>
<comment type="similarity">
    <text evidence="1">Belongs to the LysR transcriptional regulatory family.</text>
</comment>
<dbReference type="RefSeq" id="WP_289960468.1">
    <property type="nucleotide sequence ID" value="NZ_JAUEOZ010000001.1"/>
</dbReference>
<sequence length="304" mass="34587">MPSNVNWNQFAIFIEVYRLQSISRAAEVLNMSQPGVSNALRRLQAGLGVDLFVRKGRGIAPTVAANLLAEQLEQATQMIDVALEQVVEFDPAKPHRFDVTTNEVIQHLLLPYIDHPIVGNCKINLSMTPSSDIEISQKLVESQTDLVVDIQDNLMNSFCSQAVLKDEIVVVASVSHPQLRPGDVLTEELYFSQKHIVQSLRRANQFIADFFSLEPLRQRDIVTQSDSILSAMMLASQTHHLTVVSRSLANLYAQKMRLNIFELPFEVRSFNHTLLWHRRMEHSSGHRWLRETIQQLLTMATQKH</sequence>
<dbReference type="InterPro" id="IPR005119">
    <property type="entry name" value="LysR_subst-bd"/>
</dbReference>
<evidence type="ECO:0000256" key="1">
    <source>
        <dbReference type="ARBA" id="ARBA00009437"/>
    </source>
</evidence>
<dbReference type="Pfam" id="PF00126">
    <property type="entry name" value="HTH_1"/>
    <property type="match status" value="1"/>
</dbReference>
<dbReference type="EMBL" id="JAUEOZ010000001">
    <property type="protein sequence ID" value="MDN2480172.1"/>
    <property type="molecule type" value="Genomic_DNA"/>
</dbReference>
<protein>
    <submittedName>
        <fullName evidence="6">LysR family transcriptional regulator</fullName>
    </submittedName>
</protein>
<dbReference type="InterPro" id="IPR036390">
    <property type="entry name" value="WH_DNA-bd_sf"/>
</dbReference>
<gene>
    <name evidence="6" type="ORF">QWJ08_01980</name>
</gene>
<dbReference type="InterPro" id="IPR000847">
    <property type="entry name" value="LysR_HTH_N"/>
</dbReference>
<evidence type="ECO:0000256" key="4">
    <source>
        <dbReference type="ARBA" id="ARBA00023163"/>
    </source>
</evidence>
<keyword evidence="3" id="KW-0238">DNA-binding</keyword>
<evidence type="ECO:0000256" key="2">
    <source>
        <dbReference type="ARBA" id="ARBA00023015"/>
    </source>
</evidence>
<keyword evidence="4" id="KW-0804">Transcription</keyword>
<evidence type="ECO:0000313" key="7">
    <source>
        <dbReference type="Proteomes" id="UP001169719"/>
    </source>
</evidence>
<comment type="caution">
    <text evidence="6">The sequence shown here is derived from an EMBL/GenBank/DDBJ whole genome shotgun (WGS) entry which is preliminary data.</text>
</comment>
<name>A0ABT7XWL3_9VIBR</name>
<dbReference type="Pfam" id="PF03466">
    <property type="entry name" value="LysR_substrate"/>
    <property type="match status" value="1"/>
</dbReference>